<dbReference type="InterPro" id="IPR036179">
    <property type="entry name" value="Ig-like_dom_sf"/>
</dbReference>
<feature type="compositionally biased region" description="Polar residues" evidence="1">
    <location>
        <begin position="16"/>
        <end position="27"/>
    </location>
</feature>
<evidence type="ECO:0000256" key="1">
    <source>
        <dbReference type="SAM" id="MobiDB-lite"/>
    </source>
</evidence>
<reference evidence="3" key="2">
    <citation type="submission" date="2014-03" db="EMBL/GenBank/DDBJ databases">
        <authorList>
            <person name="Genoscope - CEA"/>
        </authorList>
    </citation>
    <scope>NUCLEOTIDE SEQUENCE</scope>
</reference>
<dbReference type="InterPro" id="IPR013783">
    <property type="entry name" value="Ig-like_fold"/>
</dbReference>
<dbReference type="AlphaFoldDB" id="A0A060YCX1"/>
<protein>
    <recommendedName>
        <fullName evidence="2">Ig-like domain-containing protein</fullName>
    </recommendedName>
</protein>
<gene>
    <name evidence="3" type="ORF">GSONMT00019430001</name>
</gene>
<evidence type="ECO:0000313" key="3">
    <source>
        <dbReference type="EMBL" id="CDQ89768.1"/>
    </source>
</evidence>
<dbReference type="SUPFAM" id="SSF48726">
    <property type="entry name" value="Immunoglobulin"/>
    <property type="match status" value="1"/>
</dbReference>
<dbReference type="InterPro" id="IPR007110">
    <property type="entry name" value="Ig-like_dom"/>
</dbReference>
<feature type="domain" description="Ig-like" evidence="2">
    <location>
        <begin position="74"/>
        <end position="163"/>
    </location>
</feature>
<evidence type="ECO:0000259" key="2">
    <source>
        <dbReference type="PROSITE" id="PS50835"/>
    </source>
</evidence>
<dbReference type="Proteomes" id="UP000193380">
    <property type="component" value="Unassembled WGS sequence"/>
</dbReference>
<feature type="region of interest" description="Disordered" evidence="1">
    <location>
        <begin position="1"/>
        <end position="33"/>
    </location>
</feature>
<dbReference type="STRING" id="8022.A0A060YCX1"/>
<evidence type="ECO:0000313" key="4">
    <source>
        <dbReference type="Proteomes" id="UP000193380"/>
    </source>
</evidence>
<organism evidence="3 4">
    <name type="scientific">Oncorhynchus mykiss</name>
    <name type="common">Rainbow trout</name>
    <name type="synonym">Salmo gairdneri</name>
    <dbReference type="NCBI Taxonomy" id="8022"/>
    <lineage>
        <taxon>Eukaryota</taxon>
        <taxon>Metazoa</taxon>
        <taxon>Chordata</taxon>
        <taxon>Craniata</taxon>
        <taxon>Vertebrata</taxon>
        <taxon>Euteleostomi</taxon>
        <taxon>Actinopterygii</taxon>
        <taxon>Neopterygii</taxon>
        <taxon>Teleostei</taxon>
        <taxon>Protacanthopterygii</taxon>
        <taxon>Salmoniformes</taxon>
        <taxon>Salmonidae</taxon>
        <taxon>Salmoninae</taxon>
        <taxon>Oncorhynchus</taxon>
    </lineage>
</organism>
<dbReference type="PROSITE" id="PS50835">
    <property type="entry name" value="IG_LIKE"/>
    <property type="match status" value="1"/>
</dbReference>
<reference evidence="3" key="1">
    <citation type="journal article" date="2014" name="Nat. Commun.">
        <title>The rainbow trout genome provides novel insights into evolution after whole-genome duplication in vertebrates.</title>
        <authorList>
            <person name="Berthelot C."/>
            <person name="Brunet F."/>
            <person name="Chalopin D."/>
            <person name="Juanchich A."/>
            <person name="Bernard M."/>
            <person name="Noel B."/>
            <person name="Bento P."/>
            <person name="Da Silva C."/>
            <person name="Labadie K."/>
            <person name="Alberti A."/>
            <person name="Aury J.M."/>
            <person name="Louis A."/>
            <person name="Dehais P."/>
            <person name="Bardou P."/>
            <person name="Montfort J."/>
            <person name="Klopp C."/>
            <person name="Cabau C."/>
            <person name="Gaspin C."/>
            <person name="Thorgaard G.H."/>
            <person name="Boussaha M."/>
            <person name="Quillet E."/>
            <person name="Guyomard R."/>
            <person name="Galiana D."/>
            <person name="Bobe J."/>
            <person name="Volff J.N."/>
            <person name="Genet C."/>
            <person name="Wincker P."/>
            <person name="Jaillon O."/>
            <person name="Roest Crollius H."/>
            <person name="Guiguen Y."/>
        </authorList>
    </citation>
    <scope>NUCLEOTIDE SEQUENCE [LARGE SCALE GENOMIC DNA]</scope>
</reference>
<accession>A0A060YCX1</accession>
<dbReference type="EMBL" id="FR909810">
    <property type="protein sequence ID" value="CDQ89768.1"/>
    <property type="molecule type" value="Genomic_DNA"/>
</dbReference>
<name>A0A060YCX1_ONCMY</name>
<proteinExistence type="predicted"/>
<dbReference type="Gene3D" id="2.60.40.10">
    <property type="entry name" value="Immunoglobulins"/>
    <property type="match status" value="1"/>
</dbReference>
<sequence length="174" mass="19233">MRPPIHNPTKPHCFLTQRTSNPEASRTNEPEETPCTWQPWLACTAPGPTTLCQLCVAPRTSRSRPVTTEPGREPRVSGGTALNHCATREAGKDVIEGDIVEFVCRVVIPPPNVTVFLTKAKRMLKTAYISLSHSLRVLAEDSGEYVCKADRGNVQKEAYESIKVKGNCFPSQSW</sequence>
<dbReference type="PaxDb" id="8022-A0A060YCX1"/>